<dbReference type="PROSITE" id="PS00107">
    <property type="entry name" value="PROTEIN_KINASE_ATP"/>
    <property type="match status" value="1"/>
</dbReference>
<dbReference type="Pfam" id="PF00069">
    <property type="entry name" value="Pkinase"/>
    <property type="match status" value="1"/>
</dbReference>
<keyword evidence="3" id="KW-0418">Kinase</keyword>
<evidence type="ECO:0000256" key="2">
    <source>
        <dbReference type="ARBA" id="ARBA00022741"/>
    </source>
</evidence>
<dbReference type="PANTHER" id="PTHR44329">
    <property type="entry name" value="SERINE/THREONINE-PROTEIN KINASE TNNI3K-RELATED"/>
    <property type="match status" value="1"/>
</dbReference>
<feature type="region of interest" description="Disordered" evidence="6">
    <location>
        <begin position="184"/>
        <end position="219"/>
    </location>
</feature>
<dbReference type="InterPro" id="IPR017441">
    <property type="entry name" value="Protein_kinase_ATP_BS"/>
</dbReference>
<comment type="caution">
    <text evidence="8">The sequence shown here is derived from an EMBL/GenBank/DDBJ whole genome shotgun (WGS) entry which is preliminary data.</text>
</comment>
<sequence length="1379" mass="141771">MPRTTPSTGRCSTCNDVVGKVGDASLGKALKGVSGGVVRAPQDNSVLLRLAPLLSSLEGGWCTALNEACRAVCSHLSCDHASVYVLRSETNYATAAACAGVGAEAVEGCPQSADPRFSGSAAAIISRLHGYHKGTPPQVLFYRSAPGAEPGPAAPSPLVSRAGSSGLISAGVASGMCATTLTPGLPSRGASGEESSGGMCGGPPALPGSGLPRAVTGGGFTPSTELPADWLALSEEFGLQHFAAVSAVSADGEPLGLLCVSSRSSTRPACWTPEALHAVTALLTPHIRRARAVLASAAMVGLHAAGTFSEAVEAVAEAARDVAAAVGYAKGQGRIAFIAADASAAAVFQPSPAERDPLATVPSLLKSQARRSSCEYVMMQPTLVMGGGSTPGTPAGGGTGGGGAAGAGAGSSQGGGAWPPSSLAAAGMRMALARGGSTANNTQSSMAQISMDEEAAALLHAGTGLTDAGTGEPLKRESWTAAALSARGAPSAVPSFTLRPGQGRKGAPCKGHTLPLAKTLLDEALAKQAAGLCIEDCRTHTLSNKAYPRDLVLSRGAVMPTSLALAIVYDSSQPFVRYQAPETSGNNSRQQGQQNDHSGSCPVATADLGRPLLAIYLTYDTTLPQQLLQAVVAELQQLLRAILPTIKAKLSGSLIHEYSCLCAHLADATGKKNGSFKSAAGAFMSSAQPTGALSSAATTHAELPLYTSPTAVTGGGYAMPGLDEHSPALRGGAGSPLQPHARVMSFMRGSEADAYRQAPARNGGLVSPLASAASQHPSPTLHAGSNAPLDTPCAATATAVSPFSTAGATSGSPTPTITTAATHTGMSPAPRLASLFHHLHPPPQRCVSNPALRNAGSGLPSLPEAPPQSWQGRGAAGGKGRAATTDVADFEADGTKADPDLEGDIDMEFMVQRGPASSVQLQGHRAMSGVGQHVLPYGCVDATSYNPRPQSATEAFAVAGAGANNRLIGRLGLGRSVSFYLEAAQTPRGASKLVPLISSMHERLKAAQTLQMTFARSDAAKADLASVKLLQEIGKGGYGTVYRGTFHGAEVAIKVIRQSKLAGTLGSAGNNIVSANLNLSKQQLHDAVELVASVSMSHTNIVQVPAFFMDVTLEGPDGNSLLDSANDLDPTDSKPFKLLRVNSILDSEAARAAGHAEGAMALVLEYCDCGSLCDAISTRRFIEKVTPKRGPGAAAGKTFFAINMRTVYTTLLEIALALRHMHAMHVVHCDLKPQNVLLKSSPRDPRGFVVKLSDFGLAKLMAADEEGQLVIDDTVASGTITHVAPEVLLGQKSITAAVDIYAFGILMFQMLCGMKVYDKMSATEIANQVAHRSMRPALPNWVPNSYRLLAQRCWSHAPTSRPTAEELVRHLEKAIETKH</sequence>
<evidence type="ECO:0000256" key="3">
    <source>
        <dbReference type="ARBA" id="ARBA00022777"/>
    </source>
</evidence>
<keyword evidence="1" id="KW-0808">Transferase</keyword>
<feature type="compositionally biased region" description="Low complexity" evidence="6">
    <location>
        <begin position="807"/>
        <end position="825"/>
    </location>
</feature>
<reference evidence="8" key="1">
    <citation type="journal article" date="2020" name="bioRxiv">
        <title>Comparative genomics of Chlamydomonas.</title>
        <authorList>
            <person name="Craig R.J."/>
            <person name="Hasan A.R."/>
            <person name="Ness R.W."/>
            <person name="Keightley P.D."/>
        </authorList>
    </citation>
    <scope>NUCLEOTIDE SEQUENCE</scope>
    <source>
        <strain evidence="8">CCAP 11/70</strain>
    </source>
</reference>
<feature type="region of interest" description="Disordered" evidence="6">
    <location>
        <begin position="385"/>
        <end position="421"/>
    </location>
</feature>
<dbReference type="InterPro" id="IPR051681">
    <property type="entry name" value="Ser/Thr_Kinases-Pseudokinases"/>
</dbReference>
<feature type="region of interest" description="Disordered" evidence="6">
    <location>
        <begin position="579"/>
        <end position="601"/>
    </location>
</feature>
<dbReference type="PROSITE" id="PS00108">
    <property type="entry name" value="PROTEIN_KINASE_ST"/>
    <property type="match status" value="1"/>
</dbReference>
<dbReference type="Gene3D" id="1.10.510.10">
    <property type="entry name" value="Transferase(Phosphotransferase) domain 1"/>
    <property type="match status" value="1"/>
</dbReference>
<dbReference type="Proteomes" id="UP000612055">
    <property type="component" value="Unassembled WGS sequence"/>
</dbReference>
<keyword evidence="2 5" id="KW-0547">Nucleotide-binding</keyword>
<dbReference type="OrthoDB" id="532330at2759"/>
<feature type="domain" description="Protein kinase" evidence="7">
    <location>
        <begin position="1027"/>
        <end position="1379"/>
    </location>
</feature>
<feature type="binding site" evidence="5">
    <location>
        <position position="1054"/>
    </location>
    <ligand>
        <name>ATP</name>
        <dbReference type="ChEBI" id="CHEBI:30616"/>
    </ligand>
</feature>
<dbReference type="SMART" id="SM00220">
    <property type="entry name" value="S_TKc"/>
    <property type="match status" value="1"/>
</dbReference>
<evidence type="ECO:0000313" key="9">
    <source>
        <dbReference type="Proteomes" id="UP000612055"/>
    </source>
</evidence>
<evidence type="ECO:0000313" key="8">
    <source>
        <dbReference type="EMBL" id="KAG2486111.1"/>
    </source>
</evidence>
<dbReference type="GO" id="GO:0005524">
    <property type="term" value="F:ATP binding"/>
    <property type="evidence" value="ECO:0007669"/>
    <property type="project" value="UniProtKB-UniRule"/>
</dbReference>
<feature type="region of interest" description="Disordered" evidence="6">
    <location>
        <begin position="803"/>
        <end position="901"/>
    </location>
</feature>
<feature type="compositionally biased region" description="Low complexity" evidence="6">
    <location>
        <begin position="584"/>
        <end position="595"/>
    </location>
</feature>
<feature type="compositionally biased region" description="Low complexity" evidence="6">
    <location>
        <begin position="187"/>
        <end position="197"/>
    </location>
</feature>
<evidence type="ECO:0000256" key="5">
    <source>
        <dbReference type="PROSITE-ProRule" id="PRU10141"/>
    </source>
</evidence>
<dbReference type="SUPFAM" id="SSF56112">
    <property type="entry name" value="Protein kinase-like (PK-like)"/>
    <property type="match status" value="1"/>
</dbReference>
<evidence type="ECO:0000256" key="6">
    <source>
        <dbReference type="SAM" id="MobiDB-lite"/>
    </source>
</evidence>
<protein>
    <recommendedName>
        <fullName evidence="7">Protein kinase domain-containing protein</fullName>
    </recommendedName>
</protein>
<organism evidence="8 9">
    <name type="scientific">Edaphochlamys debaryana</name>
    <dbReference type="NCBI Taxonomy" id="47281"/>
    <lineage>
        <taxon>Eukaryota</taxon>
        <taxon>Viridiplantae</taxon>
        <taxon>Chlorophyta</taxon>
        <taxon>core chlorophytes</taxon>
        <taxon>Chlorophyceae</taxon>
        <taxon>CS clade</taxon>
        <taxon>Chlamydomonadales</taxon>
        <taxon>Chlamydomonadales incertae sedis</taxon>
        <taxon>Edaphochlamys</taxon>
    </lineage>
</organism>
<evidence type="ECO:0000259" key="7">
    <source>
        <dbReference type="PROSITE" id="PS50011"/>
    </source>
</evidence>
<dbReference type="InterPro" id="IPR000719">
    <property type="entry name" value="Prot_kinase_dom"/>
</dbReference>
<name>A0A835XPW4_9CHLO</name>
<dbReference type="EMBL" id="JAEHOE010000117">
    <property type="protein sequence ID" value="KAG2486111.1"/>
    <property type="molecule type" value="Genomic_DNA"/>
</dbReference>
<feature type="region of interest" description="Disordered" evidence="6">
    <location>
        <begin position="766"/>
        <end position="788"/>
    </location>
</feature>
<dbReference type="InterPro" id="IPR008271">
    <property type="entry name" value="Ser/Thr_kinase_AS"/>
</dbReference>
<keyword evidence="4 5" id="KW-0067">ATP-binding</keyword>
<accession>A0A835XPW4</accession>
<evidence type="ECO:0000256" key="1">
    <source>
        <dbReference type="ARBA" id="ARBA00022679"/>
    </source>
</evidence>
<dbReference type="PROSITE" id="PS50011">
    <property type="entry name" value="PROTEIN_KINASE_DOM"/>
    <property type="match status" value="1"/>
</dbReference>
<dbReference type="InterPro" id="IPR011009">
    <property type="entry name" value="Kinase-like_dom_sf"/>
</dbReference>
<evidence type="ECO:0000256" key="4">
    <source>
        <dbReference type="ARBA" id="ARBA00022840"/>
    </source>
</evidence>
<dbReference type="Gene3D" id="3.30.200.20">
    <property type="entry name" value="Phosphorylase Kinase, domain 1"/>
    <property type="match status" value="1"/>
</dbReference>
<dbReference type="PANTHER" id="PTHR44329:SF214">
    <property type="entry name" value="PROTEIN KINASE DOMAIN-CONTAINING PROTEIN"/>
    <property type="match status" value="1"/>
</dbReference>
<dbReference type="GO" id="GO:0004674">
    <property type="term" value="F:protein serine/threonine kinase activity"/>
    <property type="evidence" value="ECO:0007669"/>
    <property type="project" value="TreeGrafter"/>
</dbReference>
<proteinExistence type="predicted"/>
<feature type="compositionally biased region" description="Gly residues" evidence="6">
    <location>
        <begin position="385"/>
        <end position="417"/>
    </location>
</feature>
<keyword evidence="9" id="KW-1185">Reference proteome</keyword>
<gene>
    <name evidence="8" type="ORF">HYH03_015206</name>
</gene>